<feature type="domain" description="PEGA" evidence="3">
    <location>
        <begin position="263"/>
        <end position="315"/>
    </location>
</feature>
<sequence length="380" mass="40069">MFHLIARVLTVGILAAGLLAGRASAAKPGASTDDGGTQVRAALKAAIFVTNRAGAAYDDKLGTLEDLVTGDVTNQGVSVISRETAISAVGSLDPQATENKLDQLLNQSTSAVRLAQTLGADYILQVTLTSVGTKKNSLNAYGVNTTNEQQTVRVGYKILDGSTGASLSADTVKASRSVQQSKTTSEDTSDVVNDLLEEAARKVAVSLKQRIDRGGIAAPTAAATLATLTLRTEAADLVIPDVRIGPDNTVTISESKFKVVPLAASVEVDGIAVGTAPGVFQIRPGLSKIRVVREGFAPWQRTVNVVNDLKLTATLVMDDAGYARWKEATAFLNGLKNDAKLTDAEVKRLEGEARMLEQSGFKVDTKDAPHIEDHRSIFGR</sequence>
<keyword evidence="2" id="KW-0732">Signal</keyword>
<organism evidence="4 5">
    <name type="scientific">Horticoccus luteus</name>
    <dbReference type="NCBI Taxonomy" id="2862869"/>
    <lineage>
        <taxon>Bacteria</taxon>
        <taxon>Pseudomonadati</taxon>
        <taxon>Verrucomicrobiota</taxon>
        <taxon>Opitutia</taxon>
        <taxon>Opitutales</taxon>
        <taxon>Opitutaceae</taxon>
        <taxon>Horticoccus</taxon>
    </lineage>
</organism>
<dbReference type="Proteomes" id="UP000825051">
    <property type="component" value="Chromosome"/>
</dbReference>
<gene>
    <name evidence="4" type="ORF">K0B96_02455</name>
</gene>
<evidence type="ECO:0000313" key="4">
    <source>
        <dbReference type="EMBL" id="QYM79497.1"/>
    </source>
</evidence>
<dbReference type="AlphaFoldDB" id="A0A8F9TWT9"/>
<accession>A0A8F9TWT9</accession>
<protein>
    <submittedName>
        <fullName evidence="4">PEGA domain-containing protein</fullName>
    </submittedName>
</protein>
<evidence type="ECO:0000313" key="5">
    <source>
        <dbReference type="Proteomes" id="UP000825051"/>
    </source>
</evidence>
<dbReference type="InterPro" id="IPR013229">
    <property type="entry name" value="PEGA"/>
</dbReference>
<evidence type="ECO:0000256" key="2">
    <source>
        <dbReference type="SAM" id="SignalP"/>
    </source>
</evidence>
<feature type="chain" id="PRO_5034097285" evidence="2">
    <location>
        <begin position="26"/>
        <end position="380"/>
    </location>
</feature>
<reference evidence="4" key="1">
    <citation type="submission" date="2021-08" db="EMBL/GenBank/DDBJ databases">
        <title>Genome of a novel bacterium of the phylum Verrucomicrobia, Oleiharenicola sp. KSB-15.</title>
        <authorList>
            <person name="Chung J.-H."/>
            <person name="Ahn J.-H."/>
            <person name="Yoon Y."/>
            <person name="Kim D.-Y."/>
            <person name="An S.-H."/>
            <person name="Park I."/>
            <person name="Yeon J."/>
        </authorList>
    </citation>
    <scope>NUCLEOTIDE SEQUENCE</scope>
    <source>
        <strain evidence="4">KSB-15</strain>
    </source>
</reference>
<evidence type="ECO:0000259" key="3">
    <source>
        <dbReference type="Pfam" id="PF08308"/>
    </source>
</evidence>
<dbReference type="KEGG" id="ole:K0B96_02455"/>
<keyword evidence="1" id="KW-0175">Coiled coil</keyword>
<dbReference type="Pfam" id="PF08308">
    <property type="entry name" value="PEGA"/>
    <property type="match status" value="1"/>
</dbReference>
<feature type="signal peptide" evidence="2">
    <location>
        <begin position="1"/>
        <end position="25"/>
    </location>
</feature>
<evidence type="ECO:0000256" key="1">
    <source>
        <dbReference type="SAM" id="Coils"/>
    </source>
</evidence>
<feature type="coiled-coil region" evidence="1">
    <location>
        <begin position="332"/>
        <end position="359"/>
    </location>
</feature>
<keyword evidence="5" id="KW-1185">Reference proteome</keyword>
<dbReference type="Gene3D" id="3.40.50.10610">
    <property type="entry name" value="ABC-type transport auxiliary lipoprotein component"/>
    <property type="match status" value="1"/>
</dbReference>
<dbReference type="EMBL" id="CP080507">
    <property type="protein sequence ID" value="QYM79497.1"/>
    <property type="molecule type" value="Genomic_DNA"/>
</dbReference>
<proteinExistence type="predicted"/>
<dbReference type="RefSeq" id="WP_220163442.1">
    <property type="nucleotide sequence ID" value="NZ_CP080507.1"/>
</dbReference>
<name>A0A8F9TWT9_9BACT</name>